<keyword evidence="3" id="KW-1185">Reference proteome</keyword>
<proteinExistence type="predicted"/>
<accession>A0A9P6NL72</accession>
<evidence type="ECO:0000256" key="1">
    <source>
        <dbReference type="SAM" id="MobiDB-lite"/>
    </source>
</evidence>
<dbReference type="Proteomes" id="UP000886653">
    <property type="component" value="Unassembled WGS sequence"/>
</dbReference>
<dbReference type="EMBL" id="MU167274">
    <property type="protein sequence ID" value="KAG0145561.1"/>
    <property type="molecule type" value="Genomic_DNA"/>
</dbReference>
<gene>
    <name evidence="2" type="ORF">CROQUDRAFT_658479</name>
</gene>
<dbReference type="AlphaFoldDB" id="A0A9P6NL72"/>
<dbReference type="CDD" id="cd14424">
    <property type="entry name" value="CUE_Cue1p_like"/>
    <property type="match status" value="1"/>
</dbReference>
<comment type="caution">
    <text evidence="2">The sequence shown here is derived from an EMBL/GenBank/DDBJ whole genome shotgun (WGS) entry which is preliminary data.</text>
</comment>
<name>A0A9P6NL72_9BASI</name>
<evidence type="ECO:0000313" key="3">
    <source>
        <dbReference type="Proteomes" id="UP000886653"/>
    </source>
</evidence>
<reference evidence="2" key="1">
    <citation type="submission" date="2013-11" db="EMBL/GenBank/DDBJ databases">
        <title>Genome sequence of the fusiform rust pathogen reveals effectors for host alternation and coevolution with pine.</title>
        <authorList>
            <consortium name="DOE Joint Genome Institute"/>
            <person name="Smith K."/>
            <person name="Pendleton A."/>
            <person name="Kubisiak T."/>
            <person name="Anderson C."/>
            <person name="Salamov A."/>
            <person name="Aerts A."/>
            <person name="Riley R."/>
            <person name="Clum A."/>
            <person name="Lindquist E."/>
            <person name="Ence D."/>
            <person name="Campbell M."/>
            <person name="Kronenberg Z."/>
            <person name="Feau N."/>
            <person name="Dhillon B."/>
            <person name="Hamelin R."/>
            <person name="Burleigh J."/>
            <person name="Smith J."/>
            <person name="Yandell M."/>
            <person name="Nelson C."/>
            <person name="Grigoriev I."/>
            <person name="Davis J."/>
        </authorList>
    </citation>
    <scope>NUCLEOTIDE SEQUENCE</scope>
    <source>
        <strain evidence="2">G11</strain>
    </source>
</reference>
<feature type="compositionally biased region" description="Pro residues" evidence="1">
    <location>
        <begin position="94"/>
        <end position="105"/>
    </location>
</feature>
<protein>
    <recommendedName>
        <fullName evidence="4">CUE domain-containing protein</fullName>
    </recommendedName>
</protein>
<feature type="region of interest" description="Disordered" evidence="1">
    <location>
        <begin position="177"/>
        <end position="199"/>
    </location>
</feature>
<evidence type="ECO:0008006" key="4">
    <source>
        <dbReference type="Google" id="ProtNLM"/>
    </source>
</evidence>
<feature type="compositionally biased region" description="Low complexity" evidence="1">
    <location>
        <begin position="106"/>
        <end position="130"/>
    </location>
</feature>
<sequence>MSEDLLSVLAAIGIIALVYRWFTTSPTTTSAANGAGRSQTALQRRAMAISQTQVERLRTTFPQLTEHEIRYALVTTAGGVEAVAERVLVHGGLPPPPPNFFPPAPTSTRPATPVSNTSSSGTPTVVPSQPGSKSTLASSQSTLISRLCLGPYKRQQDLAIAEHRDWSWEESRVEMERLQAQDGAGASPDQSSGVLRDRKAKMVLESRWRLLQKERKGKSTAPL</sequence>
<organism evidence="2 3">
    <name type="scientific">Cronartium quercuum f. sp. fusiforme G11</name>
    <dbReference type="NCBI Taxonomy" id="708437"/>
    <lineage>
        <taxon>Eukaryota</taxon>
        <taxon>Fungi</taxon>
        <taxon>Dikarya</taxon>
        <taxon>Basidiomycota</taxon>
        <taxon>Pucciniomycotina</taxon>
        <taxon>Pucciniomycetes</taxon>
        <taxon>Pucciniales</taxon>
        <taxon>Coleosporiaceae</taxon>
        <taxon>Cronartium</taxon>
    </lineage>
</organism>
<feature type="region of interest" description="Disordered" evidence="1">
    <location>
        <begin position="94"/>
        <end position="137"/>
    </location>
</feature>
<dbReference type="OrthoDB" id="3824970at2759"/>
<evidence type="ECO:0000313" key="2">
    <source>
        <dbReference type="EMBL" id="KAG0145561.1"/>
    </source>
</evidence>